<evidence type="ECO:0000256" key="4">
    <source>
        <dbReference type="ARBA" id="ARBA00023002"/>
    </source>
</evidence>
<evidence type="ECO:0000313" key="13">
    <source>
        <dbReference type="Proteomes" id="UP000277811"/>
    </source>
</evidence>
<feature type="binding site" evidence="9">
    <location>
        <begin position="153"/>
        <end position="156"/>
    </location>
    <ligand>
        <name>substrate</name>
    </ligand>
</feature>
<name>A0A498R9M9_9FIRM</name>
<feature type="binding site" evidence="9">
    <location>
        <begin position="253"/>
        <end position="257"/>
    </location>
    <ligand>
        <name>substrate</name>
    </ligand>
</feature>
<feature type="binding site" evidence="10">
    <location>
        <position position="31"/>
    </location>
    <ligand>
        <name>NAD(+)</name>
        <dbReference type="ChEBI" id="CHEBI:57540"/>
    </ligand>
</feature>
<evidence type="ECO:0000313" key="12">
    <source>
        <dbReference type="EMBL" id="VBB09406.1"/>
    </source>
</evidence>
<comment type="catalytic activity">
    <reaction evidence="6 7">
        <text>UDP-alpha-D-glucose + 2 NAD(+) + H2O = UDP-alpha-D-glucuronate + 2 NADH + 3 H(+)</text>
        <dbReference type="Rhea" id="RHEA:23596"/>
        <dbReference type="ChEBI" id="CHEBI:15377"/>
        <dbReference type="ChEBI" id="CHEBI:15378"/>
        <dbReference type="ChEBI" id="CHEBI:57540"/>
        <dbReference type="ChEBI" id="CHEBI:57945"/>
        <dbReference type="ChEBI" id="CHEBI:58052"/>
        <dbReference type="ChEBI" id="CHEBI:58885"/>
        <dbReference type="EC" id="1.1.1.22"/>
    </reaction>
</comment>
<dbReference type="GO" id="GO:0051287">
    <property type="term" value="F:NAD binding"/>
    <property type="evidence" value="ECO:0007669"/>
    <property type="project" value="InterPro"/>
</dbReference>
<dbReference type="SUPFAM" id="SSF51735">
    <property type="entry name" value="NAD(P)-binding Rossmann-fold domains"/>
    <property type="match status" value="1"/>
</dbReference>
<reference evidence="12 13" key="1">
    <citation type="submission" date="2018-06" db="EMBL/GenBank/DDBJ databases">
        <authorList>
            <person name="Strepis N."/>
        </authorList>
    </citation>
    <scope>NUCLEOTIDE SEQUENCE [LARGE SCALE GENOMIC DNA]</scope>
    <source>
        <strain evidence="12">LUCI</strain>
    </source>
</reference>
<dbReference type="InterPro" id="IPR028357">
    <property type="entry name" value="UDPglc_DH_bac"/>
</dbReference>
<keyword evidence="13" id="KW-1185">Reference proteome</keyword>
<dbReference type="InterPro" id="IPR008927">
    <property type="entry name" value="6-PGluconate_DH-like_C_sf"/>
</dbReference>
<dbReference type="InterPro" id="IPR036291">
    <property type="entry name" value="NAD(P)-bd_dom_sf"/>
</dbReference>
<dbReference type="PANTHER" id="PTHR43750">
    <property type="entry name" value="UDP-GLUCOSE 6-DEHYDROGENASE TUAD"/>
    <property type="match status" value="1"/>
</dbReference>
<feature type="binding site" evidence="10">
    <location>
        <position position="332"/>
    </location>
    <ligand>
        <name>NAD(+)</name>
        <dbReference type="ChEBI" id="CHEBI:57540"/>
    </ligand>
</feature>
<dbReference type="UniPathway" id="UPA00038">
    <property type="reaction ID" value="UER00491"/>
</dbReference>
<feature type="domain" description="UDP-glucose/GDP-mannose dehydrogenase C-terminal" evidence="11">
    <location>
        <begin position="318"/>
        <end position="420"/>
    </location>
</feature>
<dbReference type="PIRSF" id="PIRSF500134">
    <property type="entry name" value="UDPglc_DH_bac"/>
    <property type="match status" value="1"/>
</dbReference>
<feature type="binding site" evidence="10">
    <location>
        <position position="156"/>
    </location>
    <ligand>
        <name>NAD(+)</name>
        <dbReference type="ChEBI" id="CHEBI:57540"/>
    </ligand>
</feature>
<feature type="binding site" evidence="10">
    <location>
        <position position="267"/>
    </location>
    <ligand>
        <name>NAD(+)</name>
        <dbReference type="ChEBI" id="CHEBI:57540"/>
    </ligand>
</feature>
<evidence type="ECO:0000256" key="6">
    <source>
        <dbReference type="ARBA" id="ARBA00047473"/>
    </source>
</evidence>
<dbReference type="SUPFAM" id="SSF52413">
    <property type="entry name" value="UDP-glucose/GDP-mannose dehydrogenase C-terminal domain"/>
    <property type="match status" value="1"/>
</dbReference>
<evidence type="ECO:0000256" key="3">
    <source>
        <dbReference type="ARBA" id="ARBA00012954"/>
    </source>
</evidence>
<comment type="similarity">
    <text evidence="2 7">Belongs to the UDP-glucose/GDP-mannose dehydrogenase family.</text>
</comment>
<dbReference type="PIRSF" id="PIRSF000124">
    <property type="entry name" value="UDPglc_GDPman_dh"/>
    <property type="match status" value="1"/>
</dbReference>
<dbReference type="GO" id="GO:0000271">
    <property type="term" value="P:polysaccharide biosynthetic process"/>
    <property type="evidence" value="ECO:0007669"/>
    <property type="project" value="InterPro"/>
</dbReference>
<dbReference type="Pfam" id="PF03721">
    <property type="entry name" value="UDPG_MGDP_dh_N"/>
    <property type="match status" value="1"/>
</dbReference>
<evidence type="ECO:0000256" key="9">
    <source>
        <dbReference type="PIRSR" id="PIRSR500134-2"/>
    </source>
</evidence>
<evidence type="ECO:0000259" key="11">
    <source>
        <dbReference type="SMART" id="SM00984"/>
    </source>
</evidence>
<evidence type="ECO:0000256" key="2">
    <source>
        <dbReference type="ARBA" id="ARBA00006601"/>
    </source>
</evidence>
<dbReference type="EC" id="1.1.1.22" evidence="3 7"/>
<dbReference type="PANTHER" id="PTHR43750:SF3">
    <property type="entry name" value="UDP-GLUCOSE 6-DEHYDROGENASE TUAD"/>
    <property type="match status" value="1"/>
</dbReference>
<evidence type="ECO:0000256" key="5">
    <source>
        <dbReference type="ARBA" id="ARBA00023027"/>
    </source>
</evidence>
<accession>A0A498R9M9</accession>
<dbReference type="InterPro" id="IPR001732">
    <property type="entry name" value="UDP-Glc/GDP-Man_DH_N"/>
</dbReference>
<dbReference type="RefSeq" id="WP_122630191.1">
    <property type="nucleotide sequence ID" value="NZ_UPPP01000116.1"/>
</dbReference>
<dbReference type="SUPFAM" id="SSF48179">
    <property type="entry name" value="6-phosphogluconate dehydrogenase C-terminal domain-like"/>
    <property type="match status" value="1"/>
</dbReference>
<feature type="binding site" evidence="9">
    <location>
        <position position="325"/>
    </location>
    <ligand>
        <name>substrate</name>
    </ligand>
</feature>
<dbReference type="NCBIfam" id="TIGR03026">
    <property type="entry name" value="NDP-sugDHase"/>
    <property type="match status" value="1"/>
</dbReference>
<evidence type="ECO:0000256" key="7">
    <source>
        <dbReference type="PIRNR" id="PIRNR000124"/>
    </source>
</evidence>
<gene>
    <name evidence="12" type="ORF">LUCI_4696</name>
</gene>
<dbReference type="InterPro" id="IPR017476">
    <property type="entry name" value="UDP-Glc/GDP-Man"/>
</dbReference>
<keyword evidence="4 7" id="KW-0560">Oxidoreductase</keyword>
<dbReference type="AlphaFoldDB" id="A0A498R9M9"/>
<dbReference type="Gene3D" id="3.40.50.720">
    <property type="entry name" value="NAD(P)-binding Rossmann-like Domain"/>
    <property type="match status" value="2"/>
</dbReference>
<dbReference type="Proteomes" id="UP000277811">
    <property type="component" value="Unassembled WGS sequence"/>
</dbReference>
<dbReference type="EMBL" id="UPPP01000116">
    <property type="protein sequence ID" value="VBB09406.1"/>
    <property type="molecule type" value="Genomic_DNA"/>
</dbReference>
<dbReference type="SMART" id="SM00984">
    <property type="entry name" value="UDPG_MGDP_dh_C"/>
    <property type="match status" value="1"/>
</dbReference>
<feature type="binding site" evidence="10">
    <location>
        <position position="122"/>
    </location>
    <ligand>
        <name>NAD(+)</name>
        <dbReference type="ChEBI" id="CHEBI:57540"/>
    </ligand>
</feature>
<dbReference type="Pfam" id="PF00984">
    <property type="entry name" value="UDPG_MGDP_dh"/>
    <property type="match status" value="1"/>
</dbReference>
<dbReference type="Gene3D" id="1.20.5.100">
    <property type="entry name" value="Cytochrome c1, transmembrane anchor, C-terminal"/>
    <property type="match status" value="1"/>
</dbReference>
<dbReference type="GO" id="GO:0003979">
    <property type="term" value="F:UDP-glucose 6-dehydrogenase activity"/>
    <property type="evidence" value="ECO:0007669"/>
    <property type="project" value="UniProtKB-EC"/>
</dbReference>
<dbReference type="InterPro" id="IPR036220">
    <property type="entry name" value="UDP-Glc/GDP-Man_DH_C_sf"/>
</dbReference>
<proteinExistence type="inferred from homology"/>
<feature type="active site" description="Nucleophile" evidence="8">
    <location>
        <position position="264"/>
    </location>
</feature>
<evidence type="ECO:0000256" key="8">
    <source>
        <dbReference type="PIRSR" id="PIRSR500134-1"/>
    </source>
</evidence>
<keyword evidence="5 7" id="KW-0520">NAD</keyword>
<dbReference type="InterPro" id="IPR014027">
    <property type="entry name" value="UDP-Glc/GDP-Man_DH_C"/>
</dbReference>
<dbReference type="GO" id="GO:0006065">
    <property type="term" value="P:UDP-glucuronate biosynthetic process"/>
    <property type="evidence" value="ECO:0007669"/>
    <property type="project" value="UniProtKB-UniPathway"/>
</dbReference>
<evidence type="ECO:0000256" key="1">
    <source>
        <dbReference type="ARBA" id="ARBA00004701"/>
    </source>
</evidence>
<dbReference type="InterPro" id="IPR014026">
    <property type="entry name" value="UDP-Glc/GDP-Man_DH_dimer"/>
</dbReference>
<dbReference type="OrthoDB" id="9803238at2"/>
<feature type="binding site" evidence="9">
    <location>
        <position position="208"/>
    </location>
    <ligand>
        <name>substrate</name>
    </ligand>
</feature>
<comment type="pathway">
    <text evidence="1">Nucleotide-sugar biosynthesis; UDP-alpha-D-glucuronate biosynthesis; UDP-alpha-D-glucuronate from UDP-alpha-D-glucose: step 1/1.</text>
</comment>
<evidence type="ECO:0000256" key="10">
    <source>
        <dbReference type="PIRSR" id="PIRSR500134-3"/>
    </source>
</evidence>
<feature type="binding site" evidence="9">
    <location>
        <position position="261"/>
    </location>
    <ligand>
        <name>substrate</name>
    </ligand>
</feature>
<sequence>MYKIAVIGTGYVGLTAAIGLANFGSTVLGLDIDAAKIELLKQGKMPIYEPGMQDLLDKNVAERRLVFSQDIESGIRWADIIFIGVGSPQGEDGRADLTALYNVAEIIGRNLDGYVIVVTKSTVPVGTNEKIYEIINEYNQGNFEFDVVSNPEFLREGKAMYDFLHPDRVVIGTKNPRPVEALKKIYRPLYLNEVPFIFTDLPTAEMIKYASNCFLAAKVAFINEMARVCDSVGANVQTVALTMGRDGRIGPKFLHPGPGYGGSCFPKDTQALAAIARDHNIATPLVDSTIQSNVFHKEYIVQKVVEAFDGKISGKRIAVLGLAFKAETDDIREASSLTIINRLLNQDAAVCVYDPQAMDNARQIWSDVIEYAGNEYEAIKGADGVVLLTEWNQFRNLDVAAMLDLMADKKFFDFRNIYQRNEVEALGAEYYGIGT</sequence>
<feature type="binding site" evidence="10">
    <location>
        <position position="36"/>
    </location>
    <ligand>
        <name>NAD(+)</name>
        <dbReference type="ChEBI" id="CHEBI:57540"/>
    </ligand>
</feature>
<dbReference type="Pfam" id="PF03720">
    <property type="entry name" value="UDPG_MGDP_dh_C"/>
    <property type="match status" value="1"/>
</dbReference>
<organism evidence="12 13">
    <name type="scientific">Lucifera butyrica</name>
    <dbReference type="NCBI Taxonomy" id="1351585"/>
    <lineage>
        <taxon>Bacteria</taxon>
        <taxon>Bacillati</taxon>
        <taxon>Bacillota</taxon>
        <taxon>Negativicutes</taxon>
        <taxon>Veillonellales</taxon>
        <taxon>Veillonellaceae</taxon>
        <taxon>Lucifera</taxon>
    </lineage>
</organism>
<protein>
    <recommendedName>
        <fullName evidence="3 7">UDP-glucose 6-dehydrogenase</fullName>
        <ecNumber evidence="3 7">1.1.1.22</ecNumber>
    </recommendedName>
</protein>